<evidence type="ECO:0000256" key="1">
    <source>
        <dbReference type="ARBA" id="ARBA00023002"/>
    </source>
</evidence>
<dbReference type="GO" id="GO:0016491">
    <property type="term" value="F:oxidoreductase activity"/>
    <property type="evidence" value="ECO:0007669"/>
    <property type="project" value="UniProtKB-KW"/>
</dbReference>
<dbReference type="OrthoDB" id="9768793at2"/>
<evidence type="ECO:0000313" key="4">
    <source>
        <dbReference type="Proteomes" id="UP000244201"/>
    </source>
</evidence>
<dbReference type="GeneID" id="55656359"/>
<dbReference type="PROSITE" id="PS51257">
    <property type="entry name" value="PROKAR_LIPOPROTEIN"/>
    <property type="match status" value="1"/>
</dbReference>
<dbReference type="InterPro" id="IPR050791">
    <property type="entry name" value="Aldo-Keto_reductase"/>
</dbReference>
<keyword evidence="4" id="KW-1185">Reference proteome</keyword>
<feature type="domain" description="NADP-dependent oxidoreductase" evidence="2">
    <location>
        <begin position="15"/>
        <end position="308"/>
    </location>
</feature>
<dbReference type="InterPro" id="IPR036812">
    <property type="entry name" value="NAD(P)_OxRdtase_dom_sf"/>
</dbReference>
<dbReference type="PANTHER" id="PTHR43625">
    <property type="entry name" value="AFLATOXIN B1 ALDEHYDE REDUCTASE"/>
    <property type="match status" value="1"/>
</dbReference>
<evidence type="ECO:0000313" key="3">
    <source>
        <dbReference type="EMBL" id="AVZ73115.1"/>
    </source>
</evidence>
<name>A0A2R4T1V0_9ACTN</name>
<gene>
    <name evidence="3" type="ORF">SLUN_13900</name>
</gene>
<proteinExistence type="predicted"/>
<organism evidence="3 4">
    <name type="scientific">Streptomyces lunaelactis</name>
    <dbReference type="NCBI Taxonomy" id="1535768"/>
    <lineage>
        <taxon>Bacteria</taxon>
        <taxon>Bacillati</taxon>
        <taxon>Actinomycetota</taxon>
        <taxon>Actinomycetes</taxon>
        <taxon>Kitasatosporales</taxon>
        <taxon>Streptomycetaceae</taxon>
        <taxon>Streptomyces</taxon>
    </lineage>
</organism>
<evidence type="ECO:0000259" key="2">
    <source>
        <dbReference type="Pfam" id="PF00248"/>
    </source>
</evidence>
<accession>A0A2R4T1V0</accession>
<dbReference type="Pfam" id="PF00248">
    <property type="entry name" value="Aldo_ket_red"/>
    <property type="match status" value="1"/>
</dbReference>
<dbReference type="Gene3D" id="3.20.20.100">
    <property type="entry name" value="NADP-dependent oxidoreductase domain"/>
    <property type="match status" value="1"/>
</dbReference>
<dbReference type="InterPro" id="IPR023210">
    <property type="entry name" value="NADP_OxRdtase_dom"/>
</dbReference>
<dbReference type="EMBL" id="CP026304">
    <property type="protein sequence ID" value="AVZ73115.1"/>
    <property type="molecule type" value="Genomic_DNA"/>
</dbReference>
<reference evidence="3 4" key="1">
    <citation type="submission" date="2018-01" db="EMBL/GenBank/DDBJ databases">
        <title>Complete genome sequence of Streptomyces lunaelactis MM109T, a Ferroverdin A producer isolated from cave moonmilk deposits.</title>
        <authorList>
            <person name="Naome A."/>
            <person name="Martinet L."/>
            <person name="Maciejewska M."/>
            <person name="Anderssen S."/>
            <person name="Adam D."/>
            <person name="Tenconi E."/>
            <person name="Deflandre B."/>
            <person name="Arguelles-Arias A."/>
            <person name="Calusinska M."/>
            <person name="Copieters W."/>
            <person name="Karim L."/>
            <person name="Hanikenne M."/>
            <person name="Baurain D."/>
            <person name="van Wezel G."/>
            <person name="Smargiasso N."/>
            <person name="de Pauw E."/>
            <person name="Delfosse P."/>
            <person name="Rigali S."/>
        </authorList>
    </citation>
    <scope>NUCLEOTIDE SEQUENCE [LARGE SCALE GENOMIC DNA]</scope>
    <source>
        <strain evidence="3 4">MM109</strain>
    </source>
</reference>
<dbReference type="PANTHER" id="PTHR43625:SF40">
    <property type="entry name" value="ALDO-KETO REDUCTASE YAKC [NADP(+)]"/>
    <property type="match status" value="1"/>
</dbReference>
<dbReference type="GO" id="GO:0005737">
    <property type="term" value="C:cytoplasm"/>
    <property type="evidence" value="ECO:0007669"/>
    <property type="project" value="TreeGrafter"/>
</dbReference>
<dbReference type="PRINTS" id="PR00069">
    <property type="entry name" value="ALDKETRDTASE"/>
</dbReference>
<dbReference type="AlphaFoldDB" id="A0A2R4T1V0"/>
<dbReference type="RefSeq" id="WP_108148792.1">
    <property type="nucleotide sequence ID" value="NZ_CP026304.1"/>
</dbReference>
<keyword evidence="1" id="KW-0560">Oxidoreductase</keyword>
<dbReference type="KEGG" id="slk:SLUN_13900"/>
<dbReference type="InterPro" id="IPR020471">
    <property type="entry name" value="AKR"/>
</dbReference>
<sequence length="336" mass="36885">MWEIKLADGFTVSALGLGCSSMSHGYGPGDRDDEESAKVLHRAVDLGITLFDTADVYGPFTNEELLGRTLEPYRDRIRFATKCGLIARPDGNLTRNGRPEHLRAACEASLRRLRTDAIDLYQLHRIDPDVPLAETWGALGELVTEGKVRALGISHATTAELDLVHRVFPLTTAQYELSVWAPENGAEVLPWCRAHGVGFLAFAPIGRGFLSGKVSHDSLYTGDSRNRDPRFDLDAMQANEVILAGLRDVCARHGGAVTPSQVAIAWVLAQGPDVVPIPGTRRLRWLEENAAAAELRLTEEDMQQLDRLPSAIGEMRWDAVRPDGADLSRTARTTQD</sequence>
<protein>
    <submittedName>
        <fullName evidence="3">Aldo/keto reductase</fullName>
    </submittedName>
</protein>
<dbReference type="SUPFAM" id="SSF51430">
    <property type="entry name" value="NAD(P)-linked oxidoreductase"/>
    <property type="match status" value="1"/>
</dbReference>
<dbReference type="Proteomes" id="UP000244201">
    <property type="component" value="Chromosome"/>
</dbReference>